<evidence type="ECO:0000313" key="8">
    <source>
        <dbReference type="EMBL" id="KFZ28062.1"/>
    </source>
</evidence>
<dbReference type="InterPro" id="IPR018383">
    <property type="entry name" value="UPF0324_pro"/>
</dbReference>
<comment type="similarity">
    <text evidence="2">Belongs to the UPF0324 family.</text>
</comment>
<feature type="transmembrane region" description="Helical" evidence="7">
    <location>
        <begin position="96"/>
        <end position="116"/>
    </location>
</feature>
<feature type="transmembrane region" description="Helical" evidence="7">
    <location>
        <begin position="6"/>
        <end position="28"/>
    </location>
</feature>
<dbReference type="AlphaFoldDB" id="A0A094ILL4"/>
<evidence type="ECO:0000256" key="7">
    <source>
        <dbReference type="SAM" id="Phobius"/>
    </source>
</evidence>
<feature type="transmembrane region" description="Helical" evidence="7">
    <location>
        <begin position="40"/>
        <end position="59"/>
    </location>
</feature>
<feature type="transmembrane region" description="Helical" evidence="7">
    <location>
        <begin position="122"/>
        <end position="143"/>
    </location>
</feature>
<dbReference type="Proteomes" id="UP000053718">
    <property type="component" value="Unassembled WGS sequence"/>
</dbReference>
<comment type="subcellular location">
    <subcellularLocation>
        <location evidence="1">Cell membrane</location>
        <topology evidence="1">Multi-pass membrane protein</topology>
    </subcellularLocation>
</comment>
<protein>
    <submittedName>
        <fullName evidence="8">Membrane protein</fullName>
    </submittedName>
</protein>
<evidence type="ECO:0000256" key="2">
    <source>
        <dbReference type="ARBA" id="ARBA00007977"/>
    </source>
</evidence>
<accession>A0A094ILL4</accession>
<reference evidence="8 9" key="1">
    <citation type="submission" date="2014-06" db="EMBL/GenBank/DDBJ databases">
        <title>Draft genome sequence of Idiomarina sp. MCCC 1A10513.</title>
        <authorList>
            <person name="Du J."/>
            <person name="Lai Q."/>
            <person name="Shao Z."/>
        </authorList>
    </citation>
    <scope>NUCLEOTIDE SEQUENCE [LARGE SCALE GENOMIC DNA]</scope>
    <source>
        <strain evidence="8 9">MCCC 1A10513</strain>
    </source>
</reference>
<evidence type="ECO:0000256" key="4">
    <source>
        <dbReference type="ARBA" id="ARBA00022692"/>
    </source>
</evidence>
<dbReference type="GO" id="GO:0005886">
    <property type="term" value="C:plasma membrane"/>
    <property type="evidence" value="ECO:0007669"/>
    <property type="project" value="UniProtKB-SubCell"/>
</dbReference>
<feature type="transmembrane region" description="Helical" evidence="7">
    <location>
        <begin position="250"/>
        <end position="268"/>
    </location>
</feature>
<proteinExistence type="inferred from homology"/>
<evidence type="ECO:0000256" key="3">
    <source>
        <dbReference type="ARBA" id="ARBA00022475"/>
    </source>
</evidence>
<evidence type="ECO:0000256" key="1">
    <source>
        <dbReference type="ARBA" id="ARBA00004651"/>
    </source>
</evidence>
<name>A0A094ILL4_9GAMM</name>
<dbReference type="eggNOG" id="COG2855">
    <property type="taxonomic scope" value="Bacteria"/>
</dbReference>
<dbReference type="PANTHER" id="PTHR30106:SF1">
    <property type="entry name" value="UPF0324 MEMBRANE PROTEIN FN0533"/>
    <property type="match status" value="1"/>
</dbReference>
<dbReference type="STRING" id="1517416.IDAT_10740"/>
<organism evidence="8 9">
    <name type="scientific">Pseudidiomarina atlantica</name>
    <dbReference type="NCBI Taxonomy" id="1517416"/>
    <lineage>
        <taxon>Bacteria</taxon>
        <taxon>Pseudomonadati</taxon>
        <taxon>Pseudomonadota</taxon>
        <taxon>Gammaproteobacteria</taxon>
        <taxon>Alteromonadales</taxon>
        <taxon>Idiomarinaceae</taxon>
        <taxon>Pseudidiomarina</taxon>
    </lineage>
</organism>
<evidence type="ECO:0000313" key="9">
    <source>
        <dbReference type="Proteomes" id="UP000053718"/>
    </source>
</evidence>
<gene>
    <name evidence="8" type="ORF">IDAT_10740</name>
</gene>
<dbReference type="Pfam" id="PF03601">
    <property type="entry name" value="Cons_hypoth698"/>
    <property type="match status" value="1"/>
</dbReference>
<keyword evidence="5 7" id="KW-1133">Transmembrane helix</keyword>
<feature type="transmembrane region" description="Helical" evidence="7">
    <location>
        <begin position="218"/>
        <end position="238"/>
    </location>
</feature>
<evidence type="ECO:0000256" key="6">
    <source>
        <dbReference type="ARBA" id="ARBA00023136"/>
    </source>
</evidence>
<keyword evidence="9" id="KW-1185">Reference proteome</keyword>
<evidence type="ECO:0000256" key="5">
    <source>
        <dbReference type="ARBA" id="ARBA00022989"/>
    </source>
</evidence>
<comment type="caution">
    <text evidence="8">The sequence shown here is derived from an EMBL/GenBank/DDBJ whole genome shotgun (WGS) entry which is preliminary data.</text>
</comment>
<keyword evidence="4 7" id="KW-0812">Transmembrane</keyword>
<keyword evidence="6 7" id="KW-0472">Membrane</keyword>
<keyword evidence="3" id="KW-1003">Cell membrane</keyword>
<sequence>MAVVAGVGLLSSPYALLLGFIGAGFGLSPTHFNPAQWAKHLLGVAIVLLGFGVHLPSAMQVTGDALGLMVMSMLATLALALLLAKAMRMELTTAHLIGSGTAICGGSAIAAVGPAIRARSDQMALALAVVFILNSVALLVFPLIGRLLELDQLTFGLWAAIAIHDTSSVVGAAEAFGDEALQIATTTKLARALWIIPLVLLSAWWYQRSAQKQKRISVSVPWFIVGFVATAVFASYFNDTSSIFGSLFELGKRLLVFCLFLIGLSLTLKRVRAAGLKPMILAIILWLFIATSSLLWLLNF</sequence>
<feature type="transmembrane region" description="Helical" evidence="7">
    <location>
        <begin position="280"/>
        <end position="298"/>
    </location>
</feature>
<feature type="transmembrane region" description="Helical" evidence="7">
    <location>
        <begin position="65"/>
        <end position="84"/>
    </location>
</feature>
<feature type="transmembrane region" description="Helical" evidence="7">
    <location>
        <begin position="189"/>
        <end position="206"/>
    </location>
</feature>
<dbReference type="PANTHER" id="PTHR30106">
    <property type="entry name" value="INNER MEMBRANE PROTEIN YEIH-RELATED"/>
    <property type="match status" value="1"/>
</dbReference>
<dbReference type="EMBL" id="JPIN01000012">
    <property type="protein sequence ID" value="KFZ28062.1"/>
    <property type="molecule type" value="Genomic_DNA"/>
</dbReference>